<dbReference type="EMBL" id="DOYJ01000364">
    <property type="protein sequence ID" value="HCB77086.1"/>
    <property type="molecule type" value="Genomic_DNA"/>
</dbReference>
<dbReference type="Proteomes" id="UP000262699">
    <property type="component" value="Unassembled WGS sequence"/>
</dbReference>
<feature type="chain" id="PRO_5017654955" evidence="1">
    <location>
        <begin position="22"/>
        <end position="261"/>
    </location>
</feature>
<keyword evidence="1" id="KW-0732">Signal</keyword>
<evidence type="ECO:0000256" key="1">
    <source>
        <dbReference type="SAM" id="SignalP"/>
    </source>
</evidence>
<gene>
    <name evidence="2" type="ORF">DEP91_13120</name>
</gene>
<evidence type="ECO:0000313" key="3">
    <source>
        <dbReference type="Proteomes" id="UP000262699"/>
    </source>
</evidence>
<proteinExistence type="predicted"/>
<dbReference type="AlphaFoldDB" id="A0A3D0WEH6"/>
<dbReference type="Pfam" id="PF13557">
    <property type="entry name" value="Phenol_MetA_deg"/>
    <property type="match status" value="1"/>
</dbReference>
<evidence type="ECO:0000313" key="2">
    <source>
        <dbReference type="EMBL" id="HCB77086.1"/>
    </source>
</evidence>
<protein>
    <submittedName>
        <fullName evidence="2">Transporter</fullName>
    </submittedName>
</protein>
<feature type="signal peptide" evidence="1">
    <location>
        <begin position="1"/>
        <end position="21"/>
    </location>
</feature>
<accession>A0A3D0WEH6</accession>
<organism evidence="2 3">
    <name type="scientific">Sphingomonas bacterium</name>
    <dbReference type="NCBI Taxonomy" id="1895847"/>
    <lineage>
        <taxon>Bacteria</taxon>
        <taxon>Pseudomonadati</taxon>
        <taxon>Pseudomonadota</taxon>
        <taxon>Alphaproteobacteria</taxon>
        <taxon>Sphingomonadales</taxon>
        <taxon>Sphingomonadaceae</taxon>
        <taxon>Sphingomonas</taxon>
    </lineage>
</organism>
<sequence>MRRLSAALLLPLVAVAAPALAQDEPICAERPGLGTPPCATEKGQVIGELGLVSWTLAKGDGERTDTIVAGDALARVGLGGGTEVQVGWTEFGSVRDRVDGAVSRMSGIGDVSVGVLQEAVKGDTLGLSVLGRATLPTGGQTIGAGDWAAALYVPVELELTDVLSFELTPSVAAAMDEDRSGRHLDYGLVAGVSADFDTHFATLELAVDRDRDPAEITTPLLLGLSGGWRPSPDFQIDAGCNLGLDRDADDVQLYVGLAQRF</sequence>
<dbReference type="InterPro" id="IPR025737">
    <property type="entry name" value="FApF"/>
</dbReference>
<reference evidence="2 3" key="1">
    <citation type="journal article" date="2018" name="Nat. Biotechnol.">
        <title>A standardized bacterial taxonomy based on genome phylogeny substantially revises the tree of life.</title>
        <authorList>
            <person name="Parks D.H."/>
            <person name="Chuvochina M."/>
            <person name="Waite D.W."/>
            <person name="Rinke C."/>
            <person name="Skarshewski A."/>
            <person name="Chaumeil P.A."/>
            <person name="Hugenholtz P."/>
        </authorList>
    </citation>
    <scope>NUCLEOTIDE SEQUENCE [LARGE SCALE GENOMIC DNA]</scope>
    <source>
        <strain evidence="2">UBA9015</strain>
    </source>
</reference>
<comment type="caution">
    <text evidence="2">The sequence shown here is derived from an EMBL/GenBank/DDBJ whole genome shotgun (WGS) entry which is preliminary data.</text>
</comment>
<name>A0A3D0WEH6_9SPHN</name>